<dbReference type="EMBL" id="QXCT01000001">
    <property type="protein sequence ID" value="MDW9251006.1"/>
    <property type="molecule type" value="Genomic_DNA"/>
</dbReference>
<evidence type="ECO:0000313" key="2">
    <source>
        <dbReference type="EMBL" id="MDW9251006.1"/>
    </source>
</evidence>
<reference evidence="2" key="1">
    <citation type="submission" date="2018-08" db="EMBL/GenBank/DDBJ databases">
        <title>Identification of Burkholderia cepacia strains that express a Burkholderia pseudomallei-like capsular polysaccharide.</title>
        <authorList>
            <person name="Burtnick M.N."/>
            <person name="Vongsouvath M."/>
            <person name="Newton P."/>
            <person name="Wuthiekanun V."/>
            <person name="Limmathurotsakul D."/>
            <person name="Brett P.J."/>
            <person name="Chantratita N."/>
            <person name="Dance D.A."/>
        </authorList>
    </citation>
    <scope>NUCLEOTIDE SEQUENCE</scope>
    <source>
        <strain evidence="2">SBXCC001</strain>
    </source>
</reference>
<proteinExistence type="predicted"/>
<evidence type="ECO:0000256" key="1">
    <source>
        <dbReference type="SAM" id="MobiDB-lite"/>
    </source>
</evidence>
<dbReference type="Proteomes" id="UP001272137">
    <property type="component" value="Unassembled WGS sequence"/>
</dbReference>
<feature type="region of interest" description="Disordered" evidence="1">
    <location>
        <begin position="39"/>
        <end position="68"/>
    </location>
</feature>
<sequence length="68" mass="7133">MRAPPSISERCRNEGGAGSIRLIHSGCAPVDAFARPAVARRPGWREPPPLGGGVEHGSTREPCICVEG</sequence>
<protein>
    <submittedName>
        <fullName evidence="2">Uncharacterized protein</fullName>
    </submittedName>
</protein>
<name>A0AAW9CTD1_BURTH</name>
<gene>
    <name evidence="2" type="ORF">C7S16_6141</name>
</gene>
<comment type="caution">
    <text evidence="2">The sequence shown here is derived from an EMBL/GenBank/DDBJ whole genome shotgun (WGS) entry which is preliminary data.</text>
</comment>
<evidence type="ECO:0000313" key="3">
    <source>
        <dbReference type="Proteomes" id="UP001272137"/>
    </source>
</evidence>
<dbReference type="AlphaFoldDB" id="A0AAW9CTD1"/>
<organism evidence="2 3">
    <name type="scientific">Burkholderia thailandensis</name>
    <dbReference type="NCBI Taxonomy" id="57975"/>
    <lineage>
        <taxon>Bacteria</taxon>
        <taxon>Pseudomonadati</taxon>
        <taxon>Pseudomonadota</taxon>
        <taxon>Betaproteobacteria</taxon>
        <taxon>Burkholderiales</taxon>
        <taxon>Burkholderiaceae</taxon>
        <taxon>Burkholderia</taxon>
        <taxon>pseudomallei group</taxon>
    </lineage>
</organism>
<accession>A0AAW9CTD1</accession>